<protein>
    <submittedName>
        <fullName evidence="3">Uncharacterized protein</fullName>
    </submittedName>
</protein>
<keyword evidence="1" id="KW-0175">Coiled coil</keyword>
<feature type="coiled-coil region" evidence="1">
    <location>
        <begin position="133"/>
        <end position="226"/>
    </location>
</feature>
<feature type="compositionally biased region" description="Basic and acidic residues" evidence="2">
    <location>
        <begin position="1"/>
        <end position="16"/>
    </location>
</feature>
<accession>A0A8H4PLA8</accession>
<evidence type="ECO:0000313" key="4">
    <source>
        <dbReference type="Proteomes" id="UP000557566"/>
    </source>
</evidence>
<keyword evidence="4" id="KW-1185">Reference proteome</keyword>
<name>A0A8H4PLA8_9HYPO</name>
<dbReference type="Gene3D" id="1.10.287.2610">
    <property type="match status" value="1"/>
</dbReference>
<comment type="caution">
    <text evidence="3">The sequence shown here is derived from an EMBL/GenBank/DDBJ whole genome shotgun (WGS) entry which is preliminary data.</text>
</comment>
<dbReference type="CDD" id="cd14686">
    <property type="entry name" value="bZIP"/>
    <property type="match status" value="1"/>
</dbReference>
<evidence type="ECO:0000256" key="2">
    <source>
        <dbReference type="SAM" id="MobiDB-lite"/>
    </source>
</evidence>
<gene>
    <name evidence="3" type="ORF">G6O67_007198</name>
</gene>
<dbReference type="OrthoDB" id="5213630at2759"/>
<dbReference type="EMBL" id="JAAVMX010000008">
    <property type="protein sequence ID" value="KAF4505226.1"/>
    <property type="molecule type" value="Genomic_DNA"/>
</dbReference>
<dbReference type="AlphaFoldDB" id="A0A8H4PLA8"/>
<evidence type="ECO:0000256" key="1">
    <source>
        <dbReference type="SAM" id="Coils"/>
    </source>
</evidence>
<organism evidence="3 4">
    <name type="scientific">Ophiocordyceps sinensis</name>
    <dbReference type="NCBI Taxonomy" id="72228"/>
    <lineage>
        <taxon>Eukaryota</taxon>
        <taxon>Fungi</taxon>
        <taxon>Dikarya</taxon>
        <taxon>Ascomycota</taxon>
        <taxon>Pezizomycotina</taxon>
        <taxon>Sordariomycetes</taxon>
        <taxon>Hypocreomycetidae</taxon>
        <taxon>Hypocreales</taxon>
        <taxon>Ophiocordycipitaceae</taxon>
        <taxon>Ophiocordyceps</taxon>
    </lineage>
</organism>
<sequence>MPATTRSRDKEIDHLAESPQTGNTRVESIKSKYRTRAKVPATNSSQDTDETLDNSPGCPHVRAVPEALPKPFENAATRKHDRELDDAGCEMAERAKKPRMDTASRDSLRDHLSAVQHIFDRKDQEARDAAEREIVIVEEADRAQRELAKQEEEITRLQTNLEKSKNAKANQRKKLQEERMLEKELKELKSQHARLQSRNQELESEIQEKSDSLEFLEEELSQALEEIKPDRGDPDKVTDDEINARWGSISFTIEQLATVCTQSHIQGLEVSVDHTSLNQLIRNCQRSQPLSNSLIQRFIWQRLCSEVFEAKSGLWGGRIGELFIDMIAKMRDLEKGNEMNLSLVSRMKYKTAKDIDRDLGLDSEILQKLATTLFDDLSRFVPASQRQKIRDETLPTLFDEAAELMVIITRSRAIFTIDVNCLYQQRPFDPNVMNSHYHLFDPRIEEEGLGVYLLMSPSLEKIGVADGARFGSHQVLRKANAATYGNA</sequence>
<proteinExistence type="predicted"/>
<feature type="region of interest" description="Disordered" evidence="2">
    <location>
        <begin position="1"/>
        <end position="84"/>
    </location>
</feature>
<evidence type="ECO:0000313" key="3">
    <source>
        <dbReference type="EMBL" id="KAF4505226.1"/>
    </source>
</evidence>
<dbReference type="Proteomes" id="UP000557566">
    <property type="component" value="Unassembled WGS sequence"/>
</dbReference>
<reference evidence="3 4" key="1">
    <citation type="journal article" date="2020" name="Genome Biol. Evol.">
        <title>A new high-quality draft genome assembly of the Chinese cordyceps Ophiocordyceps sinensis.</title>
        <authorList>
            <person name="Shu R."/>
            <person name="Zhang J."/>
            <person name="Meng Q."/>
            <person name="Zhang H."/>
            <person name="Zhou G."/>
            <person name="Li M."/>
            <person name="Wu P."/>
            <person name="Zhao Y."/>
            <person name="Chen C."/>
            <person name="Qin Q."/>
        </authorList>
    </citation>
    <scope>NUCLEOTIDE SEQUENCE [LARGE SCALE GENOMIC DNA]</scope>
    <source>
        <strain evidence="3 4">IOZ07</strain>
    </source>
</reference>